<evidence type="ECO:0000256" key="5">
    <source>
        <dbReference type="ARBA" id="ARBA00023136"/>
    </source>
</evidence>
<accession>A0A7C7ZE10</accession>
<comment type="subcellular location">
    <subcellularLocation>
        <location evidence="1">Membrane</location>
        <topology evidence="1">Peripheral membrane protein</topology>
    </subcellularLocation>
</comment>
<feature type="compositionally biased region" description="Acidic residues" evidence="6">
    <location>
        <begin position="642"/>
        <end position="662"/>
    </location>
</feature>
<evidence type="ECO:0000313" key="9">
    <source>
        <dbReference type="Proteomes" id="UP000589516"/>
    </source>
</evidence>
<keyword evidence="7" id="KW-0812">Transmembrane</keyword>
<reference evidence="9" key="1">
    <citation type="journal article" date="2019" name="bioRxiv">
        <title>Genome diversification in globally distributed novel marine Proteobacteria is linked to environmental adaptation.</title>
        <authorList>
            <person name="Zhou Z."/>
            <person name="Tran P.Q."/>
            <person name="Kieft K."/>
            <person name="Anantharaman K."/>
        </authorList>
    </citation>
    <scope>NUCLEOTIDE SEQUENCE [LARGE SCALE GENOMIC DNA]</scope>
</reference>
<keyword evidence="3" id="KW-0603">Photosystem I</keyword>
<name>A0A7C7ZE10_9ARCH</name>
<dbReference type="InterPro" id="IPR008796">
    <property type="entry name" value="PSAN"/>
</dbReference>
<dbReference type="Pfam" id="PF05479">
    <property type="entry name" value="PsaN"/>
    <property type="match status" value="1"/>
</dbReference>
<comment type="caution">
    <text evidence="8">The sequence shown here is derived from an EMBL/GenBank/DDBJ whole genome shotgun (WGS) entry which is preliminary data.</text>
</comment>
<evidence type="ECO:0000256" key="1">
    <source>
        <dbReference type="ARBA" id="ARBA00004170"/>
    </source>
</evidence>
<gene>
    <name evidence="8" type="ORF">EYQ16_03995</name>
</gene>
<evidence type="ECO:0000256" key="4">
    <source>
        <dbReference type="ARBA" id="ARBA00023078"/>
    </source>
</evidence>
<keyword evidence="5 7" id="KW-0472">Membrane</keyword>
<feature type="region of interest" description="Disordered" evidence="6">
    <location>
        <begin position="642"/>
        <end position="663"/>
    </location>
</feature>
<dbReference type="PANTHER" id="PTHR36507">
    <property type="entry name" value="BLL1555 PROTEIN"/>
    <property type="match status" value="1"/>
</dbReference>
<dbReference type="Gene3D" id="2.60.40.420">
    <property type="entry name" value="Cupredoxins - blue copper proteins"/>
    <property type="match status" value="1"/>
</dbReference>
<sequence length="779" mass="86066">MRQSLFVALMLCLTPVLAGCLDSLTGDEELRTGCTYTEAENWDPQAQIDDGSCDLGLEGCTYEGAENYNPSFVVDDGSCVFADPVVGCMDPAASNYNSYAEYADDSCVYLLGCTYADADNYDSSAQVDNGTCEFAEPVTGCMDDTATNYNQYAEYDDDSCEYLSGCTYDDADNYNSSATVDDGSCNFPDPVLGCTDDAAANYNPYATIDDDSCYYLYASLTSEEFNDFANLFTEQKDFTLWSDDFDRFGSEMKINPIPMVEEMDEGGEGGDNGTEDDEEEEMPEEMYIVLGMQKDDASQIFTATFGMEMSMEGDPMEMGAEDGEAKMSLRMTSVRQGPGCTSGDCTLTNEVMEVSMYVGSEGPGTKMIMSMYMFATTYSRDMVPYYGDPVAELPGGGSFFLGQSEPEEVEIIRDGDNVMFSPAEIEIEVDTTVIWYNDDDTTHTVTAEDGTFDSGDIDPYSEWEYTFGEVGEYAYYSDKTEDKDPFGNLTGRVIVTEIEPIDLDWDTEAGVGLDSDDDGKDDWIEYYAYAWDDEENMSIAATLTQNIETGTLYPRHLEFHNETGVPIMAFEFWYGDEVYIELNDDEGLNKSATQFNWDADSYDDNETSQNVYEGTISEGNGNYMQEAPNDEMEIRVLEAYEGSDDEDPGIGDPFGGDEEEEGGRENARVVASMILSDGGDDMVDTETGCHWYITWNDNDGDGLVSVNDTYEIRSDKMGTGGEVCNREGENGNATYVIEFFDLWADAYVDGPNPALAPGFTGLFAVFAIAGLAGLRRRRR</sequence>
<keyword evidence="2" id="KW-0602">Photosynthesis</keyword>
<dbReference type="InterPro" id="IPR052721">
    <property type="entry name" value="ET_Amicyanin"/>
</dbReference>
<evidence type="ECO:0000256" key="7">
    <source>
        <dbReference type="SAM" id="Phobius"/>
    </source>
</evidence>
<dbReference type="SUPFAM" id="SSF49503">
    <property type="entry name" value="Cupredoxins"/>
    <property type="match status" value="1"/>
</dbReference>
<organism evidence="8 9">
    <name type="scientific">Marine Group III euryarchaeote</name>
    <dbReference type="NCBI Taxonomy" id="2173149"/>
    <lineage>
        <taxon>Archaea</taxon>
        <taxon>Methanobacteriati</taxon>
        <taxon>Thermoplasmatota</taxon>
        <taxon>Thermoplasmata</taxon>
        <taxon>Candidatus Thermoprofundales</taxon>
    </lineage>
</organism>
<evidence type="ECO:0000256" key="6">
    <source>
        <dbReference type="SAM" id="MobiDB-lite"/>
    </source>
</evidence>
<dbReference type="AlphaFoldDB" id="A0A7C7ZE10"/>
<dbReference type="Gene3D" id="4.10.1190.10">
    <property type="entry name" value="Chlorophyll A-B binding protein"/>
    <property type="match status" value="2"/>
</dbReference>
<evidence type="ECO:0000256" key="3">
    <source>
        <dbReference type="ARBA" id="ARBA00022836"/>
    </source>
</evidence>
<feature type="region of interest" description="Disordered" evidence="6">
    <location>
        <begin position="261"/>
        <end position="280"/>
    </location>
</feature>
<dbReference type="PROSITE" id="PS51257">
    <property type="entry name" value="PROKAR_LIPOPROTEIN"/>
    <property type="match status" value="1"/>
</dbReference>
<evidence type="ECO:0000256" key="2">
    <source>
        <dbReference type="ARBA" id="ARBA00022531"/>
    </source>
</evidence>
<proteinExistence type="predicted"/>
<keyword evidence="4" id="KW-0793">Thylakoid</keyword>
<dbReference type="PANTHER" id="PTHR36507:SF1">
    <property type="entry name" value="BLL1555 PROTEIN"/>
    <property type="match status" value="1"/>
</dbReference>
<protein>
    <submittedName>
        <fullName evidence="8">Uncharacterized protein</fullName>
    </submittedName>
</protein>
<dbReference type="EMBL" id="DUAV01000025">
    <property type="protein sequence ID" value="HIG63661.1"/>
    <property type="molecule type" value="Genomic_DNA"/>
</dbReference>
<dbReference type="GO" id="GO:0015979">
    <property type="term" value="P:photosynthesis"/>
    <property type="evidence" value="ECO:0007669"/>
    <property type="project" value="UniProtKB-KW"/>
</dbReference>
<feature type="transmembrane region" description="Helical" evidence="7">
    <location>
        <begin position="754"/>
        <end position="774"/>
    </location>
</feature>
<dbReference type="InterPro" id="IPR008972">
    <property type="entry name" value="Cupredoxin"/>
</dbReference>
<dbReference type="InterPro" id="IPR044907">
    <property type="entry name" value="PSAN_sf"/>
</dbReference>
<dbReference type="Proteomes" id="UP000589516">
    <property type="component" value="Unassembled WGS sequence"/>
</dbReference>
<evidence type="ECO:0000313" key="8">
    <source>
        <dbReference type="EMBL" id="HIG63661.1"/>
    </source>
</evidence>
<dbReference type="GO" id="GO:0009522">
    <property type="term" value="C:photosystem I"/>
    <property type="evidence" value="ECO:0007669"/>
    <property type="project" value="UniProtKB-KW"/>
</dbReference>
<keyword evidence="7" id="KW-1133">Transmembrane helix</keyword>